<dbReference type="PANTHER" id="PTHR43390:SF1">
    <property type="entry name" value="CHLOROPLAST PROCESSING PEPTIDASE"/>
    <property type="match status" value="1"/>
</dbReference>
<reference evidence="10 11" key="1">
    <citation type="submission" date="2019-08" db="EMBL/GenBank/DDBJ databases">
        <title>Archangium and Cystobacter genomes.</title>
        <authorList>
            <person name="Chen I.-C.K."/>
            <person name="Wielgoss S."/>
        </authorList>
    </citation>
    <scope>NUCLEOTIDE SEQUENCE [LARGE SCALE GENOMIC DNA]</scope>
    <source>
        <strain evidence="10 11">Cbm 6</strain>
    </source>
</reference>
<feature type="domain" description="Peptidase S26" evidence="9">
    <location>
        <begin position="27"/>
        <end position="202"/>
    </location>
</feature>
<evidence type="ECO:0000256" key="8">
    <source>
        <dbReference type="RuleBase" id="RU362042"/>
    </source>
</evidence>
<comment type="subcellular location">
    <subcellularLocation>
        <location evidence="8">Membrane</location>
        <topology evidence="8">Single-pass type II membrane protein</topology>
    </subcellularLocation>
</comment>
<dbReference type="PRINTS" id="PR00727">
    <property type="entry name" value="LEADERPTASE"/>
</dbReference>
<dbReference type="Pfam" id="PF10502">
    <property type="entry name" value="Peptidase_S26"/>
    <property type="match status" value="1"/>
</dbReference>
<evidence type="ECO:0000256" key="1">
    <source>
        <dbReference type="ARBA" id="ARBA00000677"/>
    </source>
</evidence>
<proteinExistence type="inferred from homology"/>
<dbReference type="InterPro" id="IPR019757">
    <property type="entry name" value="Pept_S26A_signal_pept_1_Lys-AS"/>
</dbReference>
<evidence type="ECO:0000313" key="11">
    <source>
        <dbReference type="Proteomes" id="UP001611383"/>
    </source>
</evidence>
<keyword evidence="6 7" id="KW-0378">Hydrolase</keyword>
<evidence type="ECO:0000256" key="3">
    <source>
        <dbReference type="ARBA" id="ARBA00013208"/>
    </source>
</evidence>
<dbReference type="PROSITE" id="PS00501">
    <property type="entry name" value="SPASE_I_1"/>
    <property type="match status" value="1"/>
</dbReference>
<comment type="similarity">
    <text evidence="2 8">Belongs to the peptidase S26 family.</text>
</comment>
<protein>
    <recommendedName>
        <fullName evidence="4 7">Signal peptidase I</fullName>
        <ecNumber evidence="3 7">3.4.21.89</ecNumber>
    </recommendedName>
</protein>
<dbReference type="PANTHER" id="PTHR43390">
    <property type="entry name" value="SIGNAL PEPTIDASE I"/>
    <property type="match status" value="1"/>
</dbReference>
<sequence length="233" mass="26080">MDAHLGTPMGTHKDMKQNRPRWKTYLMELAALGVLFVGRASFADHYHVPSGSMEPTLQVRDHLMVDKRAYGLRVPLTHVWLTESEPRRGDVIVFDSPIDGKVMVKRLVGLPGDRIAFEGESLHINGQPVAQELTPDGARLELLPGALHPIHPEPYQGPDMDELEIPPRHYLVLGDHRGNSADSRVWGLLPRENLLGRVVAVLYSPRDGISGSERWWIPMSTDEGRGVDARLSR</sequence>
<comment type="catalytic activity">
    <reaction evidence="1 7">
        <text>Cleavage of hydrophobic, N-terminal signal or leader sequences from secreted and periplasmic proteins.</text>
        <dbReference type="EC" id="3.4.21.89"/>
    </reaction>
</comment>
<dbReference type="EMBL" id="CP043494">
    <property type="protein sequence ID" value="WNG45494.1"/>
    <property type="molecule type" value="Genomic_DNA"/>
</dbReference>
<keyword evidence="11" id="KW-1185">Reference proteome</keyword>
<evidence type="ECO:0000259" key="9">
    <source>
        <dbReference type="Pfam" id="PF10502"/>
    </source>
</evidence>
<dbReference type="Gene3D" id="2.10.109.10">
    <property type="entry name" value="Umud Fragment, subunit A"/>
    <property type="match status" value="1"/>
</dbReference>
<gene>
    <name evidence="10" type="primary">lepB</name>
    <name evidence="10" type="ORF">F0U60_16355</name>
</gene>
<organism evidence="10 11">
    <name type="scientific">Archangium minus</name>
    <dbReference type="NCBI Taxonomy" id="83450"/>
    <lineage>
        <taxon>Bacteria</taxon>
        <taxon>Pseudomonadati</taxon>
        <taxon>Myxococcota</taxon>
        <taxon>Myxococcia</taxon>
        <taxon>Myxococcales</taxon>
        <taxon>Cystobacterineae</taxon>
        <taxon>Archangiaceae</taxon>
        <taxon>Archangium</taxon>
    </lineage>
</organism>
<dbReference type="InterPro" id="IPR000223">
    <property type="entry name" value="Pept_S26A_signal_pept_1"/>
</dbReference>
<evidence type="ECO:0000313" key="10">
    <source>
        <dbReference type="EMBL" id="WNG45494.1"/>
    </source>
</evidence>
<evidence type="ECO:0000256" key="7">
    <source>
        <dbReference type="RuleBase" id="RU003993"/>
    </source>
</evidence>
<dbReference type="Proteomes" id="UP001611383">
    <property type="component" value="Chromosome"/>
</dbReference>
<dbReference type="EC" id="3.4.21.89" evidence="3 7"/>
<dbReference type="NCBIfam" id="TIGR02227">
    <property type="entry name" value="sigpep_I_bact"/>
    <property type="match status" value="1"/>
</dbReference>
<evidence type="ECO:0000256" key="5">
    <source>
        <dbReference type="ARBA" id="ARBA00022670"/>
    </source>
</evidence>
<dbReference type="SUPFAM" id="SSF51306">
    <property type="entry name" value="LexA/Signal peptidase"/>
    <property type="match status" value="1"/>
</dbReference>
<evidence type="ECO:0000256" key="2">
    <source>
        <dbReference type="ARBA" id="ARBA00009370"/>
    </source>
</evidence>
<dbReference type="CDD" id="cd06530">
    <property type="entry name" value="S26_SPase_I"/>
    <property type="match status" value="1"/>
</dbReference>
<dbReference type="InterPro" id="IPR036286">
    <property type="entry name" value="LexA/Signal_pep-like_sf"/>
</dbReference>
<name>A0ABY9WNW5_9BACT</name>
<evidence type="ECO:0000256" key="4">
    <source>
        <dbReference type="ARBA" id="ARBA00019232"/>
    </source>
</evidence>
<evidence type="ECO:0000256" key="6">
    <source>
        <dbReference type="ARBA" id="ARBA00022801"/>
    </source>
</evidence>
<dbReference type="PROSITE" id="PS00761">
    <property type="entry name" value="SPASE_I_3"/>
    <property type="match status" value="1"/>
</dbReference>
<dbReference type="GO" id="GO:0009003">
    <property type="term" value="F:signal peptidase activity"/>
    <property type="evidence" value="ECO:0007669"/>
    <property type="project" value="UniProtKB-EC"/>
</dbReference>
<dbReference type="InterPro" id="IPR019533">
    <property type="entry name" value="Peptidase_S26"/>
</dbReference>
<dbReference type="PROSITE" id="PS00760">
    <property type="entry name" value="SPASE_I_2"/>
    <property type="match status" value="1"/>
</dbReference>
<dbReference type="InterPro" id="IPR019758">
    <property type="entry name" value="Pept_S26A_signal_pept_1_CS"/>
</dbReference>
<dbReference type="InterPro" id="IPR019756">
    <property type="entry name" value="Pept_S26A_signal_pept_1_Ser-AS"/>
</dbReference>
<accession>A0ABY9WNW5</accession>
<keyword evidence="5 7" id="KW-0645">Protease</keyword>